<reference evidence="1 2" key="1">
    <citation type="submission" date="2022-01" db="EMBL/GenBank/DDBJ databases">
        <title>A chromosomal length assembly of Cordylochernes scorpioides.</title>
        <authorList>
            <person name="Zeh D."/>
            <person name="Zeh J."/>
        </authorList>
    </citation>
    <scope>NUCLEOTIDE SEQUENCE [LARGE SCALE GENOMIC DNA]</scope>
    <source>
        <strain evidence="1">IN4F17</strain>
        <tissue evidence="1">Whole Body</tissue>
    </source>
</reference>
<proteinExistence type="predicted"/>
<gene>
    <name evidence="1" type="ORF">LAZ67_20000167</name>
</gene>
<dbReference type="EMBL" id="CP092882">
    <property type="protein sequence ID" value="UYV81147.1"/>
    <property type="molecule type" value="Genomic_DNA"/>
</dbReference>
<dbReference type="Proteomes" id="UP001235939">
    <property type="component" value="Chromosome 20"/>
</dbReference>
<evidence type="ECO:0000313" key="2">
    <source>
        <dbReference type="Proteomes" id="UP001235939"/>
    </source>
</evidence>
<evidence type="ECO:0000313" key="1">
    <source>
        <dbReference type="EMBL" id="UYV81147.1"/>
    </source>
</evidence>
<sequence>MLILGIKAVLCREVSFLAGVFSQRGCSTIFFQLDGVQTVFIDIHLHNQENTISLYGIVDVVQSMGCTWPNLLSTQQVTSPSDSWPPFSSSNTWSATGCQFLRSSESLRLLLRSVFFIAPLLNESDWSLLDDSDWHALIRFLQNHKIIDIVFQLVEKLGSSLDIHKDS</sequence>
<name>A0ABY6LJ01_9ARAC</name>
<organism evidence="1 2">
    <name type="scientific">Cordylochernes scorpioides</name>
    <dbReference type="NCBI Taxonomy" id="51811"/>
    <lineage>
        <taxon>Eukaryota</taxon>
        <taxon>Metazoa</taxon>
        <taxon>Ecdysozoa</taxon>
        <taxon>Arthropoda</taxon>
        <taxon>Chelicerata</taxon>
        <taxon>Arachnida</taxon>
        <taxon>Pseudoscorpiones</taxon>
        <taxon>Cheliferoidea</taxon>
        <taxon>Chernetidae</taxon>
        <taxon>Cordylochernes</taxon>
    </lineage>
</organism>
<keyword evidence="2" id="KW-1185">Reference proteome</keyword>
<accession>A0ABY6LJ01</accession>
<protein>
    <submittedName>
        <fullName evidence="1">Uncharacterized protein</fullName>
    </submittedName>
</protein>